<dbReference type="PROSITE" id="PS50178">
    <property type="entry name" value="ZF_FYVE"/>
    <property type="match status" value="1"/>
</dbReference>
<dbReference type="GeneID" id="63808496"/>
<reference evidence="10 11" key="1">
    <citation type="submission" date="2016-07" db="EMBL/GenBank/DDBJ databases">
        <title>Pervasive Adenine N6-methylation of Active Genes in Fungi.</title>
        <authorList>
            <consortium name="DOE Joint Genome Institute"/>
            <person name="Mondo S.J."/>
            <person name="Dannebaum R.O."/>
            <person name="Kuo R.C."/>
            <person name="Labutti K."/>
            <person name="Haridas S."/>
            <person name="Kuo A."/>
            <person name="Salamov A."/>
            <person name="Ahrendt S.R."/>
            <person name="Lipzen A."/>
            <person name="Sullivan W."/>
            <person name="Andreopoulos W.B."/>
            <person name="Clum A."/>
            <person name="Lindquist E."/>
            <person name="Daum C."/>
            <person name="Ramamoorthy G.K."/>
            <person name="Gryganskyi A."/>
            <person name="Culley D."/>
            <person name="Magnuson J.K."/>
            <person name="James T.Y."/>
            <person name="O'Malley M.A."/>
            <person name="Stajich J.E."/>
            <person name="Spatafora J.W."/>
            <person name="Visel A."/>
            <person name="Grigoriev I.V."/>
        </authorList>
    </citation>
    <scope>NUCLEOTIDE SEQUENCE [LARGE SCALE GENOMIC DNA]</scope>
    <source>
        <strain evidence="10 11">ATCC 12442</strain>
    </source>
</reference>
<comment type="caution">
    <text evidence="10">The sequence shown here is derived from an EMBL/GenBank/DDBJ whole genome shotgun (WGS) entry which is preliminary data.</text>
</comment>
<dbReference type="OrthoDB" id="660555at2759"/>
<dbReference type="Proteomes" id="UP000193922">
    <property type="component" value="Unassembled WGS sequence"/>
</dbReference>
<protein>
    <recommendedName>
        <fullName evidence="12">FYVE-type domain-containing protein</fullName>
    </recommendedName>
</protein>
<keyword evidence="4" id="KW-0862">Zinc</keyword>
<dbReference type="Pfam" id="PF04828">
    <property type="entry name" value="GFA"/>
    <property type="match status" value="1"/>
</dbReference>
<name>A0A1Y1VZR2_9FUNG</name>
<dbReference type="SMART" id="SM00064">
    <property type="entry name" value="FYVE"/>
    <property type="match status" value="1"/>
</dbReference>
<evidence type="ECO:0000313" key="10">
    <source>
        <dbReference type="EMBL" id="ORX66751.1"/>
    </source>
</evidence>
<dbReference type="GO" id="GO:0016846">
    <property type="term" value="F:carbon-sulfur lyase activity"/>
    <property type="evidence" value="ECO:0007669"/>
    <property type="project" value="InterPro"/>
</dbReference>
<feature type="region of interest" description="Disordered" evidence="7">
    <location>
        <begin position="257"/>
        <end position="345"/>
    </location>
</feature>
<evidence type="ECO:0000256" key="6">
    <source>
        <dbReference type="PROSITE-ProRule" id="PRU00091"/>
    </source>
</evidence>
<dbReference type="InterPro" id="IPR000306">
    <property type="entry name" value="Znf_FYVE"/>
</dbReference>
<evidence type="ECO:0000256" key="2">
    <source>
        <dbReference type="ARBA" id="ARBA00022723"/>
    </source>
</evidence>
<dbReference type="SUPFAM" id="SSF51316">
    <property type="entry name" value="Mss4-like"/>
    <property type="match status" value="1"/>
</dbReference>
<evidence type="ECO:0008006" key="12">
    <source>
        <dbReference type="Google" id="ProtNLM"/>
    </source>
</evidence>
<evidence type="ECO:0000259" key="8">
    <source>
        <dbReference type="PROSITE" id="PS50178"/>
    </source>
</evidence>
<dbReference type="AlphaFoldDB" id="A0A1Y1VZR2"/>
<dbReference type="PANTHER" id="PTHR33337">
    <property type="entry name" value="GFA DOMAIN-CONTAINING PROTEIN"/>
    <property type="match status" value="1"/>
</dbReference>
<feature type="compositionally biased region" description="Low complexity" evidence="7">
    <location>
        <begin position="320"/>
        <end position="334"/>
    </location>
</feature>
<dbReference type="InterPro" id="IPR006913">
    <property type="entry name" value="CENP-V/GFA"/>
</dbReference>
<sequence length="814" mass="90797">MKQLSGSCHCGAIAFTFSTHAPAPFMRCYCSICRKTSGGGGYTVNMLGQYATLKVTKGKDLMKSYRAVKDKTAPKDQQVLCQDRFFCPTCASYLYAYDEQWPEWFYPYASCIDTELPKPERVTHIMMGSAAKWAVPEDGERYDEYRHTRWRSGIKPTATMLTNMLLKIKILAGKRILKINKKFFLVVFTPAVLAVCRTFSPSLPHFFNLPNTRFYFLLSHFPYIFFHLHCISILPPNIMNTEDPAVLASPPRRTRTRTALGLFPPTDAPQRNASLSSMEPATEPTPRLKRTSSSSIRRQTMEETLRSISRQYGRRRRLNSTEASAPTSAASSVTGKSRGPDTKRRGDSRALFAATAQPSVQDGLVAEPTFNVPRSSGSSMLAHQMILSAHKLAQEPEKVRPRASMPVINGARRAPQRTRSHVSRGRQDELSDALTMKSVEIRGGRIVLDDPSSSESEGEPPKTAFRRRVESVGSTASEYIAALGEEEWEEGMRRRWYARRCLGLRQPFDSLHRLAKAEHTSANPFPLLSDLRRVLGEARCELDGRAVDVLLCSESIVVCAAGPEDETPQELRAVDFSDELVVRVDDNDETLVHVSDDEQSMVLRFPSGGRLWVEQALQARTRLEILLQDLRLDEEDYVERPPVPLLARGRSSIAGSVANAESVTALGSRLRKRQAQGGVLWVPDHETSVCMVCRKTAFSMMVRRHHCRACGLVICYRCSTVEDKRRLCVRCSGRQGALVPKPSPSLHTLGRRAAEYLPAGDVVMQIAAQRAAAVVDGSGVTRVKPDRHARRPLSTVLFTNADVDNVDDGADCYK</sequence>
<keyword evidence="5" id="KW-0456">Lyase</keyword>
<dbReference type="SUPFAM" id="SSF57903">
    <property type="entry name" value="FYVE/PHD zinc finger"/>
    <property type="match status" value="1"/>
</dbReference>
<dbReference type="EMBL" id="MCFD01000014">
    <property type="protein sequence ID" value="ORX66751.1"/>
    <property type="molecule type" value="Genomic_DNA"/>
</dbReference>
<evidence type="ECO:0000259" key="9">
    <source>
        <dbReference type="PROSITE" id="PS51891"/>
    </source>
</evidence>
<dbReference type="GO" id="GO:0008270">
    <property type="term" value="F:zinc ion binding"/>
    <property type="evidence" value="ECO:0007669"/>
    <property type="project" value="UniProtKB-KW"/>
</dbReference>
<dbReference type="PANTHER" id="PTHR33337:SF44">
    <property type="entry name" value="DUF636 DOMAIN PROTEIN (AFU_ORTHOLOGUE AFUA_1G09754)"/>
    <property type="match status" value="1"/>
</dbReference>
<organism evidence="10 11">
    <name type="scientific">Linderina pennispora</name>
    <dbReference type="NCBI Taxonomy" id="61395"/>
    <lineage>
        <taxon>Eukaryota</taxon>
        <taxon>Fungi</taxon>
        <taxon>Fungi incertae sedis</taxon>
        <taxon>Zoopagomycota</taxon>
        <taxon>Kickxellomycotina</taxon>
        <taxon>Kickxellomycetes</taxon>
        <taxon>Kickxellales</taxon>
        <taxon>Kickxellaceae</taxon>
        <taxon>Linderina</taxon>
    </lineage>
</organism>
<dbReference type="RefSeq" id="XP_040740710.1">
    <property type="nucleotide sequence ID" value="XM_040891848.1"/>
</dbReference>
<dbReference type="InterPro" id="IPR013083">
    <property type="entry name" value="Znf_RING/FYVE/PHD"/>
</dbReference>
<keyword evidence="3 6" id="KW-0863">Zinc-finger</keyword>
<keyword evidence="2" id="KW-0479">Metal-binding</keyword>
<evidence type="ECO:0000256" key="7">
    <source>
        <dbReference type="SAM" id="MobiDB-lite"/>
    </source>
</evidence>
<comment type="similarity">
    <text evidence="1">Belongs to the Gfa family.</text>
</comment>
<accession>A0A1Y1VZR2</accession>
<proteinExistence type="inferred from homology"/>
<feature type="domain" description="FYVE-type" evidence="8">
    <location>
        <begin position="684"/>
        <end position="736"/>
    </location>
</feature>
<evidence type="ECO:0000256" key="4">
    <source>
        <dbReference type="ARBA" id="ARBA00022833"/>
    </source>
</evidence>
<evidence type="ECO:0000256" key="1">
    <source>
        <dbReference type="ARBA" id="ARBA00005495"/>
    </source>
</evidence>
<dbReference type="InterPro" id="IPR017455">
    <property type="entry name" value="Znf_FYVE-rel"/>
</dbReference>
<feature type="compositionally biased region" description="Polar residues" evidence="7">
    <location>
        <begin position="269"/>
        <end position="279"/>
    </location>
</feature>
<keyword evidence="11" id="KW-1185">Reference proteome</keyword>
<evidence type="ECO:0000256" key="3">
    <source>
        <dbReference type="ARBA" id="ARBA00022771"/>
    </source>
</evidence>
<gene>
    <name evidence="10" type="ORF">DL89DRAFT_59235</name>
</gene>
<dbReference type="Gene3D" id="3.90.1590.10">
    <property type="entry name" value="glutathione-dependent formaldehyde- activating enzyme (gfa)"/>
    <property type="match status" value="1"/>
</dbReference>
<dbReference type="InterPro" id="IPR011011">
    <property type="entry name" value="Znf_FYVE_PHD"/>
</dbReference>
<feature type="region of interest" description="Disordered" evidence="7">
    <location>
        <begin position="447"/>
        <end position="469"/>
    </location>
</feature>
<dbReference type="PROSITE" id="PS51891">
    <property type="entry name" value="CENP_V_GFA"/>
    <property type="match status" value="1"/>
</dbReference>
<dbReference type="Gene3D" id="3.30.40.10">
    <property type="entry name" value="Zinc/RING finger domain, C3HC4 (zinc finger)"/>
    <property type="match status" value="1"/>
</dbReference>
<evidence type="ECO:0000256" key="5">
    <source>
        <dbReference type="ARBA" id="ARBA00023239"/>
    </source>
</evidence>
<evidence type="ECO:0000313" key="11">
    <source>
        <dbReference type="Proteomes" id="UP000193922"/>
    </source>
</evidence>
<dbReference type="InterPro" id="IPR011057">
    <property type="entry name" value="Mss4-like_sf"/>
</dbReference>
<feature type="domain" description="CENP-V/GFA" evidence="9">
    <location>
        <begin position="4"/>
        <end position="143"/>
    </location>
</feature>
<dbReference type="Pfam" id="PF01363">
    <property type="entry name" value="FYVE"/>
    <property type="match status" value="1"/>
</dbReference>